<gene>
    <name evidence="9" type="ORF">M404DRAFT_15334</name>
</gene>
<accession>A0A0C3PC30</accession>
<dbReference type="Gene3D" id="1.20.1530.20">
    <property type="match status" value="1"/>
</dbReference>
<dbReference type="GO" id="GO:1902600">
    <property type="term" value="P:proton transmembrane transport"/>
    <property type="evidence" value="ECO:0007669"/>
    <property type="project" value="InterPro"/>
</dbReference>
<evidence type="ECO:0000256" key="7">
    <source>
        <dbReference type="SAM" id="Phobius"/>
    </source>
</evidence>
<sequence length="895" mass="96544">MPEFAGSTIQLFGRFTKRAEVQSQGGLLNGEDPTAYNTADPLRIWIVQVGIIIMMTQLLYLGLRKIKQPRVISEILGGILLGPTAFGRIPGFTNHIFPAASIPYLTLVANIGLCLFLFIIGLEIDASIIRRNARLSVVVSLAGILLPFGVGAAISKPLYEHFSDSSVHYPYFMLFVGVSYSITAFPVLCRILTELQLLDTTVGLIVLSAGVANDVVAWTLLALSIALVNATSGLTALWTFLVCVAFALFLLFPVKRIMLWLAHKTGSTVNGPTMFYMTVVMIVLWASSFFTDIVGVNAIFGAFLVGVIIPREGGLAIALTEKLEDMVSIIFLPLYFTLSGLKTNLGLLNDGAAWGFMFVLAALDFTGKFTSCTLASRYLGFSWRESSTVGGLMSCKGLVELIVLNAGLSAGILNERVFSMFVLDALILTFLTTPIVNLLYPPERRTRPGDAQVTEKITPPDEGDKVVDDDQASLVAPNSHPSRRRFAVILDTFDHMPGIMALTQLAVPPAYDDSNTSSARKPEYHVDALRLIELSQRTSAVMKSSVADRFISTDPLLSVFKMFGEESDIPVSTSLAVVPYDEMAASVADHARRHGSQLVLIPWLAPIAGSTTSAVDAAVPGTLPAAKLESSNPFEALFGSGSKANESAVALRSQFIRGVFSQSRIDVAVFVDTGDRVGTRGPQHILCPFFGGPDDRLALDFVVQLCANPRISATIVRATMGPVEVAGLQKPVEAILSDGLPVISTIGLEDSIYPYQNTESRLQSDTADSVLWARYAGLEKYTVGTHLQAALSRITFEELTTPVPLQSLIQRVHEFREVHRRVLVVTGRSRSRTTMSGVTRFEEVKTVAEKYGCASGGNFELVRKTVGDVGCALLVSGAPNAMVVVQAGVTSVGEA</sequence>
<feature type="transmembrane region" description="Helical" evidence="7">
    <location>
        <begin position="296"/>
        <end position="319"/>
    </location>
</feature>
<dbReference type="GO" id="GO:0015297">
    <property type="term" value="F:antiporter activity"/>
    <property type="evidence" value="ECO:0007669"/>
    <property type="project" value="InterPro"/>
</dbReference>
<dbReference type="InterPro" id="IPR038770">
    <property type="entry name" value="Na+/solute_symporter_sf"/>
</dbReference>
<dbReference type="AlphaFoldDB" id="A0A0C3PC30"/>
<evidence type="ECO:0000313" key="9">
    <source>
        <dbReference type="EMBL" id="KIO05264.1"/>
    </source>
</evidence>
<dbReference type="InterPro" id="IPR050794">
    <property type="entry name" value="CPA2_transporter"/>
</dbReference>
<feature type="transmembrane region" description="Helical" evidence="7">
    <location>
        <begin position="169"/>
        <end position="192"/>
    </location>
</feature>
<dbReference type="GO" id="GO:0016020">
    <property type="term" value="C:membrane"/>
    <property type="evidence" value="ECO:0007669"/>
    <property type="project" value="UniProtKB-SubCell"/>
</dbReference>
<dbReference type="FunCoup" id="A0A0C3PC30">
    <property type="interactions" value="15"/>
</dbReference>
<dbReference type="HOGENOM" id="CLU_005126_10_1_1"/>
<feature type="domain" description="Cation/H+ exchanger transmembrane" evidence="8">
    <location>
        <begin position="58"/>
        <end position="436"/>
    </location>
</feature>
<dbReference type="Proteomes" id="UP000054217">
    <property type="component" value="Unassembled WGS sequence"/>
</dbReference>
<feature type="transmembrane region" description="Helical" evidence="7">
    <location>
        <begin position="204"/>
        <end position="228"/>
    </location>
</feature>
<dbReference type="PANTHER" id="PTHR32468:SF0">
    <property type="entry name" value="K(+)_H(+) ANTIPORTER 1"/>
    <property type="match status" value="1"/>
</dbReference>
<evidence type="ECO:0000259" key="8">
    <source>
        <dbReference type="Pfam" id="PF00999"/>
    </source>
</evidence>
<comment type="subcellular location">
    <subcellularLocation>
        <location evidence="1">Membrane</location>
        <topology evidence="1">Multi-pass membrane protein</topology>
    </subcellularLocation>
</comment>
<feature type="transmembrane region" description="Helical" evidence="7">
    <location>
        <begin position="134"/>
        <end position="154"/>
    </location>
</feature>
<dbReference type="STRING" id="870435.A0A0C3PC30"/>
<reference evidence="10" key="2">
    <citation type="submission" date="2015-01" db="EMBL/GenBank/DDBJ databases">
        <title>Evolutionary Origins and Diversification of the Mycorrhizal Mutualists.</title>
        <authorList>
            <consortium name="DOE Joint Genome Institute"/>
            <consortium name="Mycorrhizal Genomics Consortium"/>
            <person name="Kohler A."/>
            <person name="Kuo A."/>
            <person name="Nagy L.G."/>
            <person name="Floudas D."/>
            <person name="Copeland A."/>
            <person name="Barry K.W."/>
            <person name="Cichocki N."/>
            <person name="Veneault-Fourrey C."/>
            <person name="LaButti K."/>
            <person name="Lindquist E.A."/>
            <person name="Lipzen A."/>
            <person name="Lundell T."/>
            <person name="Morin E."/>
            <person name="Murat C."/>
            <person name="Riley R."/>
            <person name="Ohm R."/>
            <person name="Sun H."/>
            <person name="Tunlid A."/>
            <person name="Henrissat B."/>
            <person name="Grigoriev I.V."/>
            <person name="Hibbett D.S."/>
            <person name="Martin F."/>
        </authorList>
    </citation>
    <scope>NUCLEOTIDE SEQUENCE [LARGE SCALE GENOMIC DNA]</scope>
    <source>
        <strain evidence="10">Marx 270</strain>
    </source>
</reference>
<keyword evidence="5" id="KW-0406">Ion transport</keyword>
<dbReference type="PANTHER" id="PTHR32468">
    <property type="entry name" value="CATION/H + ANTIPORTER"/>
    <property type="match status" value="1"/>
</dbReference>
<evidence type="ECO:0000256" key="4">
    <source>
        <dbReference type="ARBA" id="ARBA00022989"/>
    </source>
</evidence>
<evidence type="ECO:0000256" key="2">
    <source>
        <dbReference type="ARBA" id="ARBA00022448"/>
    </source>
</evidence>
<evidence type="ECO:0000256" key="5">
    <source>
        <dbReference type="ARBA" id="ARBA00023065"/>
    </source>
</evidence>
<feature type="transmembrane region" description="Helical" evidence="7">
    <location>
        <begin position="75"/>
        <end position="96"/>
    </location>
</feature>
<feature type="transmembrane region" description="Helical" evidence="7">
    <location>
        <begin position="391"/>
        <end position="412"/>
    </location>
</feature>
<dbReference type="OrthoDB" id="2687058at2759"/>
<feature type="transmembrane region" description="Helical" evidence="7">
    <location>
        <begin position="273"/>
        <end position="290"/>
    </location>
</feature>
<dbReference type="Pfam" id="PF00999">
    <property type="entry name" value="Na_H_Exchanger"/>
    <property type="match status" value="1"/>
</dbReference>
<feature type="transmembrane region" description="Helical" evidence="7">
    <location>
        <begin position="102"/>
        <end position="122"/>
    </location>
</feature>
<dbReference type="InParanoid" id="A0A0C3PC30"/>
<feature type="transmembrane region" description="Helical" evidence="7">
    <location>
        <begin position="234"/>
        <end position="252"/>
    </location>
</feature>
<feature type="transmembrane region" description="Helical" evidence="7">
    <location>
        <begin position="326"/>
        <end position="345"/>
    </location>
</feature>
<dbReference type="EMBL" id="KN831967">
    <property type="protein sequence ID" value="KIO05264.1"/>
    <property type="molecule type" value="Genomic_DNA"/>
</dbReference>
<name>A0A0C3PC30_PISTI</name>
<evidence type="ECO:0000256" key="6">
    <source>
        <dbReference type="ARBA" id="ARBA00023136"/>
    </source>
</evidence>
<organism evidence="9 10">
    <name type="scientific">Pisolithus tinctorius Marx 270</name>
    <dbReference type="NCBI Taxonomy" id="870435"/>
    <lineage>
        <taxon>Eukaryota</taxon>
        <taxon>Fungi</taxon>
        <taxon>Dikarya</taxon>
        <taxon>Basidiomycota</taxon>
        <taxon>Agaricomycotina</taxon>
        <taxon>Agaricomycetes</taxon>
        <taxon>Agaricomycetidae</taxon>
        <taxon>Boletales</taxon>
        <taxon>Sclerodermatineae</taxon>
        <taxon>Pisolithaceae</taxon>
        <taxon>Pisolithus</taxon>
    </lineage>
</organism>
<keyword evidence="2" id="KW-0813">Transport</keyword>
<protein>
    <recommendedName>
        <fullName evidence="8">Cation/H+ exchanger transmembrane domain-containing protein</fullName>
    </recommendedName>
</protein>
<keyword evidence="3 7" id="KW-0812">Transmembrane</keyword>
<proteinExistence type="predicted"/>
<dbReference type="InterPro" id="IPR006153">
    <property type="entry name" value="Cation/H_exchanger_TM"/>
</dbReference>
<evidence type="ECO:0000256" key="1">
    <source>
        <dbReference type="ARBA" id="ARBA00004141"/>
    </source>
</evidence>
<evidence type="ECO:0000256" key="3">
    <source>
        <dbReference type="ARBA" id="ARBA00022692"/>
    </source>
</evidence>
<reference evidence="9 10" key="1">
    <citation type="submission" date="2014-04" db="EMBL/GenBank/DDBJ databases">
        <authorList>
            <consortium name="DOE Joint Genome Institute"/>
            <person name="Kuo A."/>
            <person name="Kohler A."/>
            <person name="Costa M.D."/>
            <person name="Nagy L.G."/>
            <person name="Floudas D."/>
            <person name="Copeland A."/>
            <person name="Barry K.W."/>
            <person name="Cichocki N."/>
            <person name="Veneault-Fourrey C."/>
            <person name="LaButti K."/>
            <person name="Lindquist E.A."/>
            <person name="Lipzen A."/>
            <person name="Lundell T."/>
            <person name="Morin E."/>
            <person name="Murat C."/>
            <person name="Sun H."/>
            <person name="Tunlid A."/>
            <person name="Henrissat B."/>
            <person name="Grigoriev I.V."/>
            <person name="Hibbett D.S."/>
            <person name="Martin F."/>
            <person name="Nordberg H.P."/>
            <person name="Cantor M.N."/>
            <person name="Hua S.X."/>
        </authorList>
    </citation>
    <scope>NUCLEOTIDE SEQUENCE [LARGE SCALE GENOMIC DNA]</scope>
    <source>
        <strain evidence="9 10">Marx 270</strain>
    </source>
</reference>
<keyword evidence="10" id="KW-1185">Reference proteome</keyword>
<feature type="transmembrane region" description="Helical" evidence="7">
    <location>
        <begin position="42"/>
        <end position="63"/>
    </location>
</feature>
<keyword evidence="6 7" id="KW-0472">Membrane</keyword>
<keyword evidence="4 7" id="KW-1133">Transmembrane helix</keyword>
<evidence type="ECO:0000313" key="10">
    <source>
        <dbReference type="Proteomes" id="UP000054217"/>
    </source>
</evidence>
<feature type="transmembrane region" description="Helical" evidence="7">
    <location>
        <begin position="418"/>
        <end position="440"/>
    </location>
</feature>